<proteinExistence type="predicted"/>
<dbReference type="AlphaFoldDB" id="A0A371HLF5"/>
<comment type="caution">
    <text evidence="2">The sequence shown here is derived from an EMBL/GenBank/DDBJ whole genome shotgun (WGS) entry which is preliminary data.</text>
</comment>
<feature type="coiled-coil region" evidence="1">
    <location>
        <begin position="36"/>
        <end position="98"/>
    </location>
</feature>
<name>A0A371HLF5_MUCPR</name>
<dbReference type="Proteomes" id="UP000257109">
    <property type="component" value="Unassembled WGS sequence"/>
</dbReference>
<sequence length="105" mass="12498">MRAAGQEICSRREERHQLAVKKEQLEEVFLGIRAREAEWEKQFHCLQEKTQLLEEELARTKRSKERLEDQRRKSILELVKAQGEADEANLQAQEIIRDLKRDIKS</sequence>
<gene>
    <name evidence="2" type="ORF">CR513_12757</name>
</gene>
<keyword evidence="3" id="KW-1185">Reference proteome</keyword>
<accession>A0A371HLF5</accession>
<feature type="non-terminal residue" evidence="2">
    <location>
        <position position="1"/>
    </location>
</feature>
<dbReference type="EMBL" id="QJKJ01002248">
    <property type="protein sequence ID" value="RDY03636.1"/>
    <property type="molecule type" value="Genomic_DNA"/>
</dbReference>
<organism evidence="2 3">
    <name type="scientific">Mucuna pruriens</name>
    <name type="common">Velvet bean</name>
    <name type="synonym">Dolichos pruriens</name>
    <dbReference type="NCBI Taxonomy" id="157652"/>
    <lineage>
        <taxon>Eukaryota</taxon>
        <taxon>Viridiplantae</taxon>
        <taxon>Streptophyta</taxon>
        <taxon>Embryophyta</taxon>
        <taxon>Tracheophyta</taxon>
        <taxon>Spermatophyta</taxon>
        <taxon>Magnoliopsida</taxon>
        <taxon>eudicotyledons</taxon>
        <taxon>Gunneridae</taxon>
        <taxon>Pentapetalae</taxon>
        <taxon>rosids</taxon>
        <taxon>fabids</taxon>
        <taxon>Fabales</taxon>
        <taxon>Fabaceae</taxon>
        <taxon>Papilionoideae</taxon>
        <taxon>50 kb inversion clade</taxon>
        <taxon>NPAAA clade</taxon>
        <taxon>indigoferoid/millettioid clade</taxon>
        <taxon>Phaseoleae</taxon>
        <taxon>Mucuna</taxon>
    </lineage>
</organism>
<evidence type="ECO:0000313" key="2">
    <source>
        <dbReference type="EMBL" id="RDY03636.1"/>
    </source>
</evidence>
<evidence type="ECO:0000313" key="3">
    <source>
        <dbReference type="Proteomes" id="UP000257109"/>
    </source>
</evidence>
<protein>
    <submittedName>
        <fullName evidence="2">Uncharacterized protein</fullName>
    </submittedName>
</protein>
<keyword evidence="1" id="KW-0175">Coiled coil</keyword>
<reference evidence="2" key="1">
    <citation type="submission" date="2018-05" db="EMBL/GenBank/DDBJ databases">
        <title>Draft genome of Mucuna pruriens seed.</title>
        <authorList>
            <person name="Nnadi N.E."/>
            <person name="Vos R."/>
            <person name="Hasami M.H."/>
            <person name="Devisetty U.K."/>
            <person name="Aguiy J.C."/>
        </authorList>
    </citation>
    <scope>NUCLEOTIDE SEQUENCE [LARGE SCALE GENOMIC DNA]</scope>
    <source>
        <strain evidence="2">JCA_2017</strain>
    </source>
</reference>
<evidence type="ECO:0000256" key="1">
    <source>
        <dbReference type="SAM" id="Coils"/>
    </source>
</evidence>